<evidence type="ECO:0000313" key="2">
    <source>
        <dbReference type="Proteomes" id="UP000257109"/>
    </source>
</evidence>
<organism evidence="1 2">
    <name type="scientific">Mucuna pruriens</name>
    <name type="common">Velvet bean</name>
    <name type="synonym">Dolichos pruriens</name>
    <dbReference type="NCBI Taxonomy" id="157652"/>
    <lineage>
        <taxon>Eukaryota</taxon>
        <taxon>Viridiplantae</taxon>
        <taxon>Streptophyta</taxon>
        <taxon>Embryophyta</taxon>
        <taxon>Tracheophyta</taxon>
        <taxon>Spermatophyta</taxon>
        <taxon>Magnoliopsida</taxon>
        <taxon>eudicotyledons</taxon>
        <taxon>Gunneridae</taxon>
        <taxon>Pentapetalae</taxon>
        <taxon>rosids</taxon>
        <taxon>fabids</taxon>
        <taxon>Fabales</taxon>
        <taxon>Fabaceae</taxon>
        <taxon>Papilionoideae</taxon>
        <taxon>50 kb inversion clade</taxon>
        <taxon>NPAAA clade</taxon>
        <taxon>indigoferoid/millettioid clade</taxon>
        <taxon>Phaseoleae</taxon>
        <taxon>Mucuna</taxon>
    </lineage>
</organism>
<keyword evidence="2" id="KW-1185">Reference proteome</keyword>
<sequence length="103" mass="11692">MGSVIQDIHRDFGEVREKLDNLDTILPLLKDLAKQKEIITENYFVENSNHGHGHEHFDVHSSNDSGFKDELLKRFSTVGVENLYETTSKIKADKLGGGFYVTI</sequence>
<protein>
    <submittedName>
        <fullName evidence="1">Uncharacterized protein</fullName>
    </submittedName>
</protein>
<feature type="non-terminal residue" evidence="1">
    <location>
        <position position="1"/>
    </location>
</feature>
<dbReference type="EMBL" id="QJKJ01006034">
    <property type="protein sequence ID" value="RDX88163.1"/>
    <property type="molecule type" value="Genomic_DNA"/>
</dbReference>
<evidence type="ECO:0000313" key="1">
    <source>
        <dbReference type="EMBL" id="RDX88163.1"/>
    </source>
</evidence>
<proteinExistence type="predicted"/>
<comment type="caution">
    <text evidence="1">The sequence shown here is derived from an EMBL/GenBank/DDBJ whole genome shotgun (WGS) entry which is preliminary data.</text>
</comment>
<gene>
    <name evidence="1" type="ORF">CR513_30279</name>
</gene>
<dbReference type="Proteomes" id="UP000257109">
    <property type="component" value="Unassembled WGS sequence"/>
</dbReference>
<reference evidence="1" key="1">
    <citation type="submission" date="2018-05" db="EMBL/GenBank/DDBJ databases">
        <title>Draft genome of Mucuna pruriens seed.</title>
        <authorList>
            <person name="Nnadi N.E."/>
            <person name="Vos R."/>
            <person name="Hasami M.H."/>
            <person name="Devisetty U.K."/>
            <person name="Aguiy J.C."/>
        </authorList>
    </citation>
    <scope>NUCLEOTIDE SEQUENCE [LARGE SCALE GENOMIC DNA]</scope>
    <source>
        <strain evidence="1">JCA_2017</strain>
    </source>
</reference>
<name>A0A371GCS9_MUCPR</name>
<dbReference type="AlphaFoldDB" id="A0A371GCS9"/>
<accession>A0A371GCS9</accession>